<dbReference type="PANTHER" id="PTHR10093">
    <property type="entry name" value="IRON-SULFUR CLUSTER ASSEMBLY ENZYME NIFU HOMOLOG"/>
    <property type="match status" value="1"/>
</dbReference>
<reference evidence="3" key="1">
    <citation type="submission" date="2017-09" db="EMBL/GenBank/DDBJ databases">
        <title>Depth-based differentiation of microbial function through sediment-hosted aquifers and enrichment of novel symbionts in the deep terrestrial subsurface.</title>
        <authorList>
            <person name="Probst A.J."/>
            <person name="Ladd B."/>
            <person name="Jarett J.K."/>
            <person name="Geller-Mcgrath D.E."/>
            <person name="Sieber C.M.K."/>
            <person name="Emerson J.B."/>
            <person name="Anantharaman K."/>
            <person name="Thomas B.C."/>
            <person name="Malmstrom R."/>
            <person name="Stieglmeier M."/>
            <person name="Klingl A."/>
            <person name="Woyke T."/>
            <person name="Ryan C.M."/>
            <person name="Banfield J.F."/>
        </authorList>
    </citation>
    <scope>NUCLEOTIDE SEQUENCE [LARGE SCALE GENOMIC DNA]</scope>
</reference>
<dbReference type="Proteomes" id="UP000229901">
    <property type="component" value="Unassembled WGS sequence"/>
</dbReference>
<protein>
    <submittedName>
        <fullName evidence="2">Iron-sulfur cluster assembly scaffold protein</fullName>
    </submittedName>
</protein>
<feature type="domain" description="NIF system FeS cluster assembly NifU N-terminal" evidence="1">
    <location>
        <begin position="2"/>
        <end position="121"/>
    </location>
</feature>
<evidence type="ECO:0000259" key="1">
    <source>
        <dbReference type="Pfam" id="PF01592"/>
    </source>
</evidence>
<sequence>MQYSEKLMDHFKNPRNQGVIDDADAIGEKGNMKCGDIMKVYLKIHDDMIQDIKFETLGCAAAIATSSMLTDLAKGKTLDEALKIDKQDIVDELGGVPAPKFHCSVLAEAALKDAIEQYRAQK</sequence>
<dbReference type="GO" id="GO:0051536">
    <property type="term" value="F:iron-sulfur cluster binding"/>
    <property type="evidence" value="ECO:0007669"/>
    <property type="project" value="InterPro"/>
</dbReference>
<dbReference type="GO" id="GO:0016226">
    <property type="term" value="P:iron-sulfur cluster assembly"/>
    <property type="evidence" value="ECO:0007669"/>
    <property type="project" value="InterPro"/>
</dbReference>
<gene>
    <name evidence="2" type="ORF">COT97_05615</name>
</gene>
<evidence type="ECO:0000313" key="2">
    <source>
        <dbReference type="EMBL" id="PIR93614.1"/>
    </source>
</evidence>
<dbReference type="SUPFAM" id="SSF82649">
    <property type="entry name" value="SufE/NifU"/>
    <property type="match status" value="1"/>
</dbReference>
<dbReference type="Pfam" id="PF01592">
    <property type="entry name" value="NifU_N"/>
    <property type="match status" value="1"/>
</dbReference>
<name>A0A2H0V3C9_9BACT</name>
<dbReference type="AlphaFoldDB" id="A0A2H0V3C9"/>
<dbReference type="CDD" id="cd06664">
    <property type="entry name" value="IscU_like"/>
    <property type="match status" value="1"/>
</dbReference>
<proteinExistence type="predicted"/>
<dbReference type="GO" id="GO:0005506">
    <property type="term" value="F:iron ion binding"/>
    <property type="evidence" value="ECO:0007669"/>
    <property type="project" value="InterPro"/>
</dbReference>
<evidence type="ECO:0000313" key="3">
    <source>
        <dbReference type="Proteomes" id="UP000229901"/>
    </source>
</evidence>
<accession>A0A2H0V3C9</accession>
<organism evidence="2 3">
    <name type="scientific">Candidatus Falkowbacteria bacterium CG10_big_fil_rev_8_21_14_0_10_39_11</name>
    <dbReference type="NCBI Taxonomy" id="1974565"/>
    <lineage>
        <taxon>Bacteria</taxon>
        <taxon>Candidatus Falkowiibacteriota</taxon>
    </lineage>
</organism>
<comment type="caution">
    <text evidence="2">The sequence shown here is derived from an EMBL/GenBank/DDBJ whole genome shotgun (WGS) entry which is preliminary data.</text>
</comment>
<dbReference type="InterPro" id="IPR002871">
    <property type="entry name" value="NIF_FeS_clus_asmbl_NifU_N"/>
</dbReference>
<dbReference type="EMBL" id="PFAP01000047">
    <property type="protein sequence ID" value="PIR93614.1"/>
    <property type="molecule type" value="Genomic_DNA"/>
</dbReference>
<dbReference type="Gene3D" id="3.90.1010.10">
    <property type="match status" value="1"/>
</dbReference>